<gene>
    <name evidence="1" type="ORF">MEUPH1_LOCUS30169</name>
</gene>
<keyword evidence="2" id="KW-1185">Reference proteome</keyword>
<dbReference type="AlphaFoldDB" id="A0AAV0YAB6"/>
<dbReference type="EMBL" id="CARXXK010001583">
    <property type="protein sequence ID" value="CAI6376837.1"/>
    <property type="molecule type" value="Genomic_DNA"/>
</dbReference>
<evidence type="ECO:0000313" key="1">
    <source>
        <dbReference type="EMBL" id="CAI6376837.1"/>
    </source>
</evidence>
<evidence type="ECO:0000313" key="2">
    <source>
        <dbReference type="Proteomes" id="UP001160148"/>
    </source>
</evidence>
<organism evidence="1 2">
    <name type="scientific">Macrosiphum euphorbiae</name>
    <name type="common">potato aphid</name>
    <dbReference type="NCBI Taxonomy" id="13131"/>
    <lineage>
        <taxon>Eukaryota</taxon>
        <taxon>Metazoa</taxon>
        <taxon>Ecdysozoa</taxon>
        <taxon>Arthropoda</taxon>
        <taxon>Hexapoda</taxon>
        <taxon>Insecta</taxon>
        <taxon>Pterygota</taxon>
        <taxon>Neoptera</taxon>
        <taxon>Paraneoptera</taxon>
        <taxon>Hemiptera</taxon>
        <taxon>Sternorrhyncha</taxon>
        <taxon>Aphidomorpha</taxon>
        <taxon>Aphidoidea</taxon>
        <taxon>Aphididae</taxon>
        <taxon>Macrosiphini</taxon>
        <taxon>Macrosiphum</taxon>
    </lineage>
</organism>
<sequence length="78" mass="8290">MASECMNPKKCSECSAKHHTLLHFGDHEQIVTSAHVTVAASSTRDPHASVLLATASVVIQNEEGNHVTVLALLDSANQ</sequence>
<comment type="caution">
    <text evidence="1">The sequence shown here is derived from an EMBL/GenBank/DDBJ whole genome shotgun (WGS) entry which is preliminary data.</text>
</comment>
<reference evidence="1 2" key="1">
    <citation type="submission" date="2023-01" db="EMBL/GenBank/DDBJ databases">
        <authorList>
            <person name="Whitehead M."/>
        </authorList>
    </citation>
    <scope>NUCLEOTIDE SEQUENCE [LARGE SCALE GENOMIC DNA]</scope>
</reference>
<proteinExistence type="predicted"/>
<name>A0AAV0YAB6_9HEMI</name>
<dbReference type="Proteomes" id="UP001160148">
    <property type="component" value="Unassembled WGS sequence"/>
</dbReference>
<accession>A0AAV0YAB6</accession>
<protein>
    <submittedName>
        <fullName evidence="1">Uncharacterized protein</fullName>
    </submittedName>
</protein>